<dbReference type="EMBL" id="JAOAMU010000002">
    <property type="protein sequence ID" value="MCT2561831.1"/>
    <property type="molecule type" value="Genomic_DNA"/>
</dbReference>
<dbReference type="RefSeq" id="WP_259838111.1">
    <property type="nucleotide sequence ID" value="NZ_JAOAMU010000002.1"/>
</dbReference>
<gene>
    <name evidence="1" type="ORF">N0B48_08040</name>
</gene>
<protein>
    <recommendedName>
        <fullName evidence="3">DUF4377 domain-containing protein</fullName>
    </recommendedName>
</protein>
<evidence type="ECO:0000313" key="2">
    <source>
        <dbReference type="Proteomes" id="UP001525566"/>
    </source>
</evidence>
<dbReference type="PROSITE" id="PS51257">
    <property type="entry name" value="PROKAR_LIPOPROTEIN"/>
    <property type="match status" value="1"/>
</dbReference>
<organism evidence="1 2">
    <name type="scientific">Chryseobacterium herbae</name>
    <dbReference type="NCBI Taxonomy" id="2976476"/>
    <lineage>
        <taxon>Bacteria</taxon>
        <taxon>Pseudomonadati</taxon>
        <taxon>Bacteroidota</taxon>
        <taxon>Flavobacteriia</taxon>
        <taxon>Flavobacteriales</taxon>
        <taxon>Weeksellaceae</taxon>
        <taxon>Chryseobacterium group</taxon>
        <taxon>Chryseobacterium</taxon>
    </lineage>
</organism>
<sequence>MTSHRFAAFAILVSVFFSCKNKEPFVPDHEIGTGIIIGMENCKNDPSKNAWLISFTGPNAFNRTYGDAIVYEGANFTHVVKAFSLPDSAKVPGKKYSLEFYPEERVPGVACDASDPISFNLTKIRIRNLVRSAN</sequence>
<proteinExistence type="predicted"/>
<keyword evidence="2" id="KW-1185">Reference proteome</keyword>
<reference evidence="1 2" key="1">
    <citation type="submission" date="2022-09" db="EMBL/GenBank/DDBJ databases">
        <title>Chryseobacterium oleae sp.nov., isolated from the inter-root soil of Pyrola calliantha H. Andr. in Tibet.</title>
        <authorList>
            <person name="Li Z."/>
        </authorList>
    </citation>
    <scope>NUCLEOTIDE SEQUENCE [LARGE SCALE GENOMIC DNA]</scope>
    <source>
        <strain evidence="2">pc1-10</strain>
    </source>
</reference>
<dbReference type="Proteomes" id="UP001525566">
    <property type="component" value="Unassembled WGS sequence"/>
</dbReference>
<accession>A0ABT2ISM3</accession>
<name>A0ABT2ISM3_9FLAO</name>
<evidence type="ECO:0008006" key="3">
    <source>
        <dbReference type="Google" id="ProtNLM"/>
    </source>
</evidence>
<comment type="caution">
    <text evidence="1">The sequence shown here is derived from an EMBL/GenBank/DDBJ whole genome shotgun (WGS) entry which is preliminary data.</text>
</comment>
<evidence type="ECO:0000313" key="1">
    <source>
        <dbReference type="EMBL" id="MCT2561831.1"/>
    </source>
</evidence>